<dbReference type="GO" id="GO:0005634">
    <property type="term" value="C:nucleus"/>
    <property type="evidence" value="ECO:0007669"/>
    <property type="project" value="TreeGrafter"/>
</dbReference>
<dbReference type="Gene3D" id="1.10.579.10">
    <property type="entry name" value="DNA Cyclobutane Dipyrimidine Photolyase, subunit A, domain 3"/>
    <property type="match status" value="1"/>
</dbReference>
<dbReference type="SUPFAM" id="SSF48173">
    <property type="entry name" value="Cryptochrome/photolyase FAD-binding domain"/>
    <property type="match status" value="1"/>
</dbReference>
<dbReference type="GO" id="GO:0006950">
    <property type="term" value="P:response to stress"/>
    <property type="evidence" value="ECO:0007669"/>
    <property type="project" value="UniProtKB-ARBA"/>
</dbReference>
<dbReference type="InterPro" id="IPR002081">
    <property type="entry name" value="Cryptochrome/DNA_photolyase_1"/>
</dbReference>
<dbReference type="PROSITE" id="PS00394">
    <property type="entry name" value="DNA_PHOTOLYASES_1_1"/>
    <property type="match status" value="1"/>
</dbReference>
<evidence type="ECO:0000256" key="7">
    <source>
        <dbReference type="PIRSR" id="PIRSR602081-2"/>
    </source>
</evidence>
<evidence type="ECO:0000256" key="3">
    <source>
        <dbReference type="ARBA" id="ARBA00022630"/>
    </source>
</evidence>
<sequence>MPSHGAKRKAQTGRSATGGSVPSAVASLASGPGSDPLRQPHPFHEEAERHGIVLREFYPPEMSNARARTYQAGEIPRPIEQLDAALQDTLRERENVQVKDAVVHWFKTDLRTADNHALSCASQKAREAGVTLITMYLVSPQDLEAHVVAPVRVDFVLRSLRILRDDLAKLDIPLYVETVEERRQIPARIAELMESWGASHLYANMEYEVDELRREAKLVRMLAEKGMCMEIIHDTCVVPPGQLRTGAGKQYAVYTPWFRSWMAHLRKEPGLLELGEPPVRNPESARRTFGHVFDSEIPVAVSNKTLADEDAVRLRALWPAGEHEAKKRLDAFCKQRIGHYDRKRNFPAEAATSSLSVHLASGTLSARTAVRTARDRSAGGEGTQTWISEVAWRDFYKHVLVNWPYICMNKPFKPEYSNITWSYDEAHFAAWCEGRTGYPIVDAAMRQLQDMGWMHNRCRMIVASFLSKDLLIDWRMGERFFMEHLIDGDFASNNGGWGFSASVGVDPQPYFRIFNPRLQSEKFDKDGDYIRKWVPELRGIKSSAIHEPYARGAGALAKKNGYPEPVVDHSAARERALTAYKEGIESGL</sequence>
<protein>
    <submittedName>
        <fullName evidence="10">Deoxyribodipyrimidine photo-lyase</fullName>
    </submittedName>
</protein>
<dbReference type="GeneID" id="87819663"/>
<reference evidence="10" key="2">
    <citation type="submission" date="2023-05" db="EMBL/GenBank/DDBJ databases">
        <authorList>
            <consortium name="Lawrence Berkeley National Laboratory"/>
            <person name="Steindorff A."/>
            <person name="Hensen N."/>
            <person name="Bonometti L."/>
            <person name="Westerberg I."/>
            <person name="Brannstrom I.O."/>
            <person name="Guillou S."/>
            <person name="Cros-Aarteil S."/>
            <person name="Calhoun S."/>
            <person name="Haridas S."/>
            <person name="Kuo A."/>
            <person name="Mondo S."/>
            <person name="Pangilinan J."/>
            <person name="Riley R."/>
            <person name="Labutti K."/>
            <person name="Andreopoulos B."/>
            <person name="Lipzen A."/>
            <person name="Chen C."/>
            <person name="Yanf M."/>
            <person name="Daum C."/>
            <person name="Ng V."/>
            <person name="Clum A."/>
            <person name="Ohm R."/>
            <person name="Martin F."/>
            <person name="Silar P."/>
            <person name="Natvig D."/>
            <person name="Lalanne C."/>
            <person name="Gautier V."/>
            <person name="Ament-Velasquez S.L."/>
            <person name="Kruys A."/>
            <person name="Hutchinson M.I."/>
            <person name="Powell A.J."/>
            <person name="Barry K."/>
            <person name="Miller A.N."/>
            <person name="Grigoriev I.V."/>
            <person name="Debuchy R."/>
            <person name="Gladieux P."/>
            <person name="Thoren M.H."/>
            <person name="Johannesson H."/>
        </authorList>
    </citation>
    <scope>NUCLEOTIDE SEQUENCE</scope>
    <source>
        <strain evidence="10">CBS 141.50</strain>
    </source>
</reference>
<dbReference type="SUPFAM" id="SSF52425">
    <property type="entry name" value="Cryptochrome/photolyase, N-terminal domain"/>
    <property type="match status" value="1"/>
</dbReference>
<keyword evidence="5" id="KW-0157">Chromophore</keyword>
<dbReference type="GO" id="GO:0005737">
    <property type="term" value="C:cytoplasm"/>
    <property type="evidence" value="ECO:0007669"/>
    <property type="project" value="TreeGrafter"/>
</dbReference>
<evidence type="ECO:0000313" key="10">
    <source>
        <dbReference type="EMBL" id="KAK4146124.1"/>
    </source>
</evidence>
<dbReference type="GO" id="GO:0032922">
    <property type="term" value="P:circadian regulation of gene expression"/>
    <property type="evidence" value="ECO:0007669"/>
    <property type="project" value="TreeGrafter"/>
</dbReference>
<dbReference type="GO" id="GO:0071949">
    <property type="term" value="F:FAD binding"/>
    <property type="evidence" value="ECO:0007669"/>
    <property type="project" value="TreeGrafter"/>
</dbReference>
<dbReference type="PROSITE" id="PS51645">
    <property type="entry name" value="PHR_CRY_ALPHA_BETA"/>
    <property type="match status" value="1"/>
</dbReference>
<name>A0AAN6ZQB5_9PEZI</name>
<dbReference type="InterPro" id="IPR036134">
    <property type="entry name" value="Crypto/Photolyase_FAD-like_sf"/>
</dbReference>
<evidence type="ECO:0000313" key="11">
    <source>
        <dbReference type="Proteomes" id="UP001302676"/>
    </source>
</evidence>
<dbReference type="Pfam" id="PF00875">
    <property type="entry name" value="DNA_photolyase"/>
    <property type="match status" value="1"/>
</dbReference>
<dbReference type="InterPro" id="IPR006050">
    <property type="entry name" value="DNA_photolyase_N"/>
</dbReference>
<feature type="binding site" evidence="6">
    <location>
        <begin position="352"/>
        <end position="356"/>
    </location>
    <ligand>
        <name>FAD</name>
        <dbReference type="ChEBI" id="CHEBI:57692"/>
    </ligand>
</feature>
<dbReference type="GO" id="GO:0006139">
    <property type="term" value="P:nucleobase-containing compound metabolic process"/>
    <property type="evidence" value="ECO:0007669"/>
    <property type="project" value="UniProtKB-ARBA"/>
</dbReference>
<comment type="similarity">
    <text evidence="2">Belongs to the DNA photolyase class-1 family.</text>
</comment>
<comment type="caution">
    <text evidence="10">The sequence shown here is derived from an EMBL/GenBank/DDBJ whole genome shotgun (WGS) entry which is preliminary data.</text>
</comment>
<dbReference type="InterPro" id="IPR018394">
    <property type="entry name" value="DNA_photolyase_1_CS_C"/>
</dbReference>
<reference evidence="10" key="1">
    <citation type="journal article" date="2023" name="Mol. Phylogenet. Evol.">
        <title>Genome-scale phylogeny and comparative genomics of the fungal order Sordariales.</title>
        <authorList>
            <person name="Hensen N."/>
            <person name="Bonometti L."/>
            <person name="Westerberg I."/>
            <person name="Brannstrom I.O."/>
            <person name="Guillou S."/>
            <person name="Cros-Aarteil S."/>
            <person name="Calhoun S."/>
            <person name="Haridas S."/>
            <person name="Kuo A."/>
            <person name="Mondo S."/>
            <person name="Pangilinan J."/>
            <person name="Riley R."/>
            <person name="LaButti K."/>
            <person name="Andreopoulos B."/>
            <person name="Lipzen A."/>
            <person name="Chen C."/>
            <person name="Yan M."/>
            <person name="Daum C."/>
            <person name="Ng V."/>
            <person name="Clum A."/>
            <person name="Steindorff A."/>
            <person name="Ohm R.A."/>
            <person name="Martin F."/>
            <person name="Silar P."/>
            <person name="Natvig D.O."/>
            <person name="Lalanne C."/>
            <person name="Gautier V."/>
            <person name="Ament-Velasquez S.L."/>
            <person name="Kruys A."/>
            <person name="Hutchinson M.I."/>
            <person name="Powell A.J."/>
            <person name="Barry K."/>
            <person name="Miller A.N."/>
            <person name="Grigoriev I.V."/>
            <person name="Debuchy R."/>
            <person name="Gladieux P."/>
            <person name="Hiltunen Thoren M."/>
            <person name="Johannesson H."/>
        </authorList>
    </citation>
    <scope>NUCLEOTIDE SEQUENCE</scope>
    <source>
        <strain evidence="10">CBS 141.50</strain>
    </source>
</reference>
<organism evidence="10 11">
    <name type="scientific">Dichotomopilus funicola</name>
    <dbReference type="NCBI Taxonomy" id="1934379"/>
    <lineage>
        <taxon>Eukaryota</taxon>
        <taxon>Fungi</taxon>
        <taxon>Dikarya</taxon>
        <taxon>Ascomycota</taxon>
        <taxon>Pezizomycotina</taxon>
        <taxon>Sordariomycetes</taxon>
        <taxon>Sordariomycetidae</taxon>
        <taxon>Sordariales</taxon>
        <taxon>Chaetomiaceae</taxon>
        <taxon>Dichotomopilus</taxon>
    </lineage>
</organism>
<dbReference type="FunFam" id="1.10.579.10:FF:000003">
    <property type="entry name" value="Deoxyribodipyrimidine photo-lyase"/>
    <property type="match status" value="1"/>
</dbReference>
<evidence type="ECO:0000259" key="9">
    <source>
        <dbReference type="PROSITE" id="PS51645"/>
    </source>
</evidence>
<feature type="binding site" evidence="6">
    <location>
        <position position="340"/>
    </location>
    <ligand>
        <name>FAD</name>
        <dbReference type="ChEBI" id="CHEBI:57692"/>
    </ligand>
</feature>
<keyword evidence="4 6" id="KW-0274">FAD</keyword>
<dbReference type="Proteomes" id="UP001302676">
    <property type="component" value="Unassembled WGS sequence"/>
</dbReference>
<feature type="region of interest" description="Disordered" evidence="8">
    <location>
        <begin position="1"/>
        <end position="42"/>
    </location>
</feature>
<dbReference type="Gene3D" id="1.25.40.80">
    <property type="match status" value="1"/>
</dbReference>
<keyword evidence="3 6" id="KW-0285">Flavoprotein</keyword>
<feature type="domain" description="Photolyase/cryptochrome alpha/beta" evidence="9">
    <location>
        <begin position="100"/>
        <end position="237"/>
    </location>
</feature>
<keyword evidence="11" id="KW-1185">Reference proteome</keyword>
<feature type="site" description="Electron transfer via tryptophanyl radical" evidence="7">
    <location>
        <position position="474"/>
    </location>
</feature>
<dbReference type="PROSITE" id="PS00691">
    <property type="entry name" value="DNA_PHOTOLYASES_1_2"/>
    <property type="match status" value="1"/>
</dbReference>
<dbReference type="GO" id="GO:0003904">
    <property type="term" value="F:deoxyribodipyrimidine photo-lyase activity"/>
    <property type="evidence" value="ECO:0007669"/>
    <property type="project" value="TreeGrafter"/>
</dbReference>
<evidence type="ECO:0000256" key="8">
    <source>
        <dbReference type="SAM" id="MobiDB-lite"/>
    </source>
</evidence>
<evidence type="ECO:0000256" key="4">
    <source>
        <dbReference type="ARBA" id="ARBA00022827"/>
    </source>
</evidence>
<dbReference type="GO" id="GO:0043153">
    <property type="term" value="P:entrainment of circadian clock by photoperiod"/>
    <property type="evidence" value="ECO:0007669"/>
    <property type="project" value="TreeGrafter"/>
</dbReference>
<feature type="binding site" evidence="6">
    <location>
        <begin position="487"/>
        <end position="489"/>
    </location>
    <ligand>
        <name>FAD</name>
        <dbReference type="ChEBI" id="CHEBI:57692"/>
    </ligand>
</feature>
<comment type="cofactor">
    <cofactor evidence="6">
        <name>FAD</name>
        <dbReference type="ChEBI" id="CHEBI:57692"/>
    </cofactor>
    <text evidence="6">Binds 1 FAD per subunit.</text>
</comment>
<proteinExistence type="inferred from homology"/>
<feature type="compositionally biased region" description="Basic residues" evidence="8">
    <location>
        <begin position="1"/>
        <end position="11"/>
    </location>
</feature>
<dbReference type="PANTHER" id="PTHR11455">
    <property type="entry name" value="CRYPTOCHROME"/>
    <property type="match status" value="1"/>
</dbReference>
<dbReference type="EMBL" id="MU853563">
    <property type="protein sequence ID" value="KAK4146124.1"/>
    <property type="molecule type" value="Genomic_DNA"/>
</dbReference>
<dbReference type="InterPro" id="IPR005101">
    <property type="entry name" value="Cryptochr/Photolyase_FAD-bd"/>
</dbReference>
<dbReference type="Pfam" id="PF03441">
    <property type="entry name" value="FAD_binding_7"/>
    <property type="match status" value="1"/>
</dbReference>
<dbReference type="AlphaFoldDB" id="A0AAN6ZQB5"/>
<evidence type="ECO:0000256" key="6">
    <source>
        <dbReference type="PIRSR" id="PIRSR602081-1"/>
    </source>
</evidence>
<comment type="cofactor">
    <cofactor evidence="1">
        <name>(6R)-5,10-methylene-5,6,7,8-tetrahydrofolate</name>
        <dbReference type="ChEBI" id="CHEBI:15636"/>
    </cofactor>
</comment>
<dbReference type="RefSeq" id="XP_062639495.1">
    <property type="nucleotide sequence ID" value="XM_062783050.1"/>
</dbReference>
<evidence type="ECO:0000256" key="5">
    <source>
        <dbReference type="ARBA" id="ARBA00022991"/>
    </source>
</evidence>
<evidence type="ECO:0000256" key="1">
    <source>
        <dbReference type="ARBA" id="ARBA00001932"/>
    </source>
</evidence>
<accession>A0AAN6ZQB5</accession>
<dbReference type="InterPro" id="IPR036155">
    <property type="entry name" value="Crypto/Photolyase_N_sf"/>
</dbReference>
<feature type="binding site" evidence="6">
    <location>
        <begin position="389"/>
        <end position="396"/>
    </location>
    <ligand>
        <name>FAD</name>
        <dbReference type="ChEBI" id="CHEBI:57692"/>
    </ligand>
</feature>
<dbReference type="GO" id="GO:0003677">
    <property type="term" value="F:DNA binding"/>
    <property type="evidence" value="ECO:0007669"/>
    <property type="project" value="TreeGrafter"/>
</dbReference>
<dbReference type="Gene3D" id="3.40.50.620">
    <property type="entry name" value="HUPs"/>
    <property type="match status" value="1"/>
</dbReference>
<dbReference type="PANTHER" id="PTHR11455:SF18">
    <property type="entry name" value="SI:CH1073-390K14.1"/>
    <property type="match status" value="1"/>
</dbReference>
<feature type="binding site" evidence="6">
    <location>
        <position position="386"/>
    </location>
    <ligand>
        <name>FAD</name>
        <dbReference type="ChEBI" id="CHEBI:57692"/>
    </ligand>
</feature>
<evidence type="ECO:0000256" key="2">
    <source>
        <dbReference type="ARBA" id="ARBA00005862"/>
    </source>
</evidence>
<gene>
    <name evidence="10" type="ORF">C8A04DRAFT_35122</name>
</gene>
<dbReference type="PRINTS" id="PR00147">
    <property type="entry name" value="DNAPHOTLYASE"/>
</dbReference>
<dbReference type="InterPro" id="IPR014729">
    <property type="entry name" value="Rossmann-like_a/b/a_fold"/>
</dbReference>
<feature type="site" description="Electron transfer via tryptophanyl radical" evidence="7">
    <location>
        <position position="421"/>
    </location>
</feature>
<feature type="site" description="Electron transfer via tryptophanyl radical" evidence="7">
    <location>
        <position position="497"/>
    </location>
</feature>